<evidence type="ECO:0000313" key="9">
    <source>
        <dbReference type="EMBL" id="OYO17413.1"/>
    </source>
</evidence>
<dbReference type="Gene3D" id="1.20.1250.20">
    <property type="entry name" value="MFS general substrate transporter like domains"/>
    <property type="match status" value="2"/>
</dbReference>
<keyword evidence="4 7" id="KW-0812">Transmembrane</keyword>
<evidence type="ECO:0000256" key="1">
    <source>
        <dbReference type="ARBA" id="ARBA00004651"/>
    </source>
</evidence>
<feature type="transmembrane region" description="Helical" evidence="7">
    <location>
        <begin position="94"/>
        <end position="112"/>
    </location>
</feature>
<evidence type="ECO:0000256" key="4">
    <source>
        <dbReference type="ARBA" id="ARBA00022692"/>
    </source>
</evidence>
<dbReference type="PANTHER" id="PTHR43045">
    <property type="entry name" value="SHIKIMATE TRANSPORTER"/>
    <property type="match status" value="1"/>
</dbReference>
<keyword evidence="10" id="KW-1185">Reference proteome</keyword>
<dbReference type="InterPro" id="IPR036259">
    <property type="entry name" value="MFS_trans_sf"/>
</dbReference>
<protein>
    <submittedName>
        <fullName evidence="9">Arabinose ABC transporter permease</fullName>
    </submittedName>
</protein>
<organism evidence="9 10">
    <name type="scientific">Enemella evansiae</name>
    <dbReference type="NCBI Taxonomy" id="2016499"/>
    <lineage>
        <taxon>Bacteria</taxon>
        <taxon>Bacillati</taxon>
        <taxon>Actinomycetota</taxon>
        <taxon>Actinomycetes</taxon>
        <taxon>Propionibacteriales</taxon>
        <taxon>Propionibacteriaceae</taxon>
        <taxon>Enemella</taxon>
    </lineage>
</organism>
<feature type="transmembrane region" description="Helical" evidence="7">
    <location>
        <begin position="382"/>
        <end position="402"/>
    </location>
</feature>
<evidence type="ECO:0000313" key="10">
    <source>
        <dbReference type="Proteomes" id="UP000215896"/>
    </source>
</evidence>
<dbReference type="SUPFAM" id="SSF103473">
    <property type="entry name" value="MFS general substrate transporter"/>
    <property type="match status" value="1"/>
</dbReference>
<evidence type="ECO:0000259" key="8">
    <source>
        <dbReference type="PROSITE" id="PS50850"/>
    </source>
</evidence>
<sequence length="454" mass="48599">MATAEVETPGRSTRPRGFGRVMAGSMVGAVLEWYDFALYGVLAATVLGPLFFASRDPIVATLSALATMGLGFVARPLGGIVFGHLGDRFGRQPMLVTTFLMLGAATAAIGFLPTLQSAGILATVLLVVLRLIQGFALGGEFGAAVLLVSEYGEREKRGFWASWPQAGAPIGTVLATVVVTVLQLIFPGEAFQQWGWRVAFWLAIPLLIFGFWVRHGVEESPVFRAAQQHAEQVASERPRSSIIQALRRPRAVLHGLGVRLGENVAFYVYTIFVLSYATKVHGYSTPTVLKVVTAASVGQFLGMVVAGWWSDKVGRKVAMLVPSVALLVWAPVFFWMVGSNSVPLLAVGVIVGATLHGMLAGPEAAWITELFPTRYRYGGSSLVFQGSSIIAGAPAPLIALWLSTRYGTWAVVAYLAVTMLVTIIALVTAKETAGRDLHDNDTGPYDPVPIPTTR</sequence>
<feature type="transmembrane region" description="Helical" evidence="7">
    <location>
        <begin position="118"/>
        <end position="148"/>
    </location>
</feature>
<reference evidence="9 10" key="1">
    <citation type="submission" date="2017-07" db="EMBL/GenBank/DDBJ databases">
        <title>Draft whole genome sequences of clinical Proprionibacteriaceae strains.</title>
        <authorList>
            <person name="Bernier A.-M."/>
            <person name="Bernard K."/>
            <person name="Domingo M.-C."/>
        </authorList>
    </citation>
    <scope>NUCLEOTIDE SEQUENCE [LARGE SCALE GENOMIC DNA]</scope>
    <source>
        <strain evidence="9 10">NML 030167</strain>
    </source>
</reference>
<evidence type="ECO:0000256" key="3">
    <source>
        <dbReference type="ARBA" id="ARBA00022475"/>
    </source>
</evidence>
<dbReference type="CDD" id="cd17369">
    <property type="entry name" value="MFS_ShiA_like"/>
    <property type="match status" value="1"/>
</dbReference>
<dbReference type="Proteomes" id="UP000215896">
    <property type="component" value="Unassembled WGS sequence"/>
</dbReference>
<feature type="transmembrane region" description="Helical" evidence="7">
    <location>
        <begin position="256"/>
        <end position="276"/>
    </location>
</feature>
<feature type="transmembrane region" description="Helical" evidence="7">
    <location>
        <begin position="342"/>
        <end position="361"/>
    </location>
</feature>
<dbReference type="GO" id="GO:0022857">
    <property type="term" value="F:transmembrane transporter activity"/>
    <property type="evidence" value="ECO:0007669"/>
    <property type="project" value="InterPro"/>
</dbReference>
<dbReference type="OrthoDB" id="9814303at2"/>
<dbReference type="InterPro" id="IPR020846">
    <property type="entry name" value="MFS_dom"/>
</dbReference>
<evidence type="ECO:0000256" key="6">
    <source>
        <dbReference type="ARBA" id="ARBA00023136"/>
    </source>
</evidence>
<keyword evidence="3" id="KW-1003">Cell membrane</keyword>
<dbReference type="PROSITE" id="PS00217">
    <property type="entry name" value="SUGAR_TRANSPORT_2"/>
    <property type="match status" value="1"/>
</dbReference>
<keyword evidence="6 7" id="KW-0472">Membrane</keyword>
<proteinExistence type="predicted"/>
<evidence type="ECO:0000256" key="5">
    <source>
        <dbReference type="ARBA" id="ARBA00022989"/>
    </source>
</evidence>
<keyword evidence="2" id="KW-0813">Transport</keyword>
<feature type="transmembrane region" description="Helical" evidence="7">
    <location>
        <begin position="21"/>
        <end position="52"/>
    </location>
</feature>
<dbReference type="GO" id="GO:0005886">
    <property type="term" value="C:plasma membrane"/>
    <property type="evidence" value="ECO:0007669"/>
    <property type="project" value="UniProtKB-SubCell"/>
</dbReference>
<feature type="transmembrane region" description="Helical" evidence="7">
    <location>
        <begin position="408"/>
        <end position="429"/>
    </location>
</feature>
<keyword evidence="5 7" id="KW-1133">Transmembrane helix</keyword>
<dbReference type="RefSeq" id="WP_094404277.1">
    <property type="nucleotide sequence ID" value="NZ_NMVO01000001.1"/>
</dbReference>
<dbReference type="InterPro" id="IPR011701">
    <property type="entry name" value="MFS"/>
</dbReference>
<feature type="transmembrane region" description="Helical" evidence="7">
    <location>
        <begin position="317"/>
        <end position="336"/>
    </location>
</feature>
<feature type="transmembrane region" description="Helical" evidence="7">
    <location>
        <begin position="194"/>
        <end position="213"/>
    </location>
</feature>
<feature type="transmembrane region" description="Helical" evidence="7">
    <location>
        <begin position="58"/>
        <end position="82"/>
    </location>
</feature>
<dbReference type="Pfam" id="PF07690">
    <property type="entry name" value="MFS_1"/>
    <property type="match status" value="1"/>
</dbReference>
<name>A0A255GSL3_9ACTN</name>
<comment type="subcellular location">
    <subcellularLocation>
        <location evidence="1">Cell membrane</location>
        <topology evidence="1">Multi-pass membrane protein</topology>
    </subcellularLocation>
</comment>
<feature type="transmembrane region" description="Helical" evidence="7">
    <location>
        <begin position="288"/>
        <end position="310"/>
    </location>
</feature>
<evidence type="ECO:0000256" key="2">
    <source>
        <dbReference type="ARBA" id="ARBA00022448"/>
    </source>
</evidence>
<dbReference type="PANTHER" id="PTHR43045:SF1">
    <property type="entry name" value="SHIKIMATE TRANSPORTER"/>
    <property type="match status" value="1"/>
</dbReference>
<dbReference type="PROSITE" id="PS00216">
    <property type="entry name" value="SUGAR_TRANSPORT_1"/>
    <property type="match status" value="1"/>
</dbReference>
<dbReference type="PROSITE" id="PS50850">
    <property type="entry name" value="MFS"/>
    <property type="match status" value="1"/>
</dbReference>
<dbReference type="AlphaFoldDB" id="A0A255GSL3"/>
<comment type="caution">
    <text evidence="9">The sequence shown here is derived from an EMBL/GenBank/DDBJ whole genome shotgun (WGS) entry which is preliminary data.</text>
</comment>
<feature type="domain" description="Major facilitator superfamily (MFS) profile" evidence="8">
    <location>
        <begin position="21"/>
        <end position="433"/>
    </location>
</feature>
<gene>
    <name evidence="9" type="ORF">CGZ94_00440</name>
</gene>
<evidence type="ECO:0000256" key="7">
    <source>
        <dbReference type="SAM" id="Phobius"/>
    </source>
</evidence>
<feature type="transmembrane region" description="Helical" evidence="7">
    <location>
        <begin position="168"/>
        <end position="188"/>
    </location>
</feature>
<accession>A0A255GSL3</accession>
<dbReference type="InterPro" id="IPR005829">
    <property type="entry name" value="Sugar_transporter_CS"/>
</dbReference>
<dbReference type="EMBL" id="NMVO01000001">
    <property type="protein sequence ID" value="OYO17413.1"/>
    <property type="molecule type" value="Genomic_DNA"/>
</dbReference>